<accession>W7HY07</accession>
<feature type="region of interest" description="Disordered" evidence="1">
    <location>
        <begin position="1"/>
        <end position="27"/>
    </location>
</feature>
<sequence>MSKQLRRSSRQQQKTELNADTEEPEPVDVRHQQLLEELDLQNKTKTDVENALHALNMLVDKNEAYLRSIGLDLSDMADSSPLLRDHQAETTLLEDQIQALYDESTYPENVTNDWIQAFRRSTLQICAATQELIHRKGTRGGDPSFNYVKHKREIKSTVELLVSFVMTFNVSQIWFIHIQGLLDDLQDLEFDLSETATMKSPSKVTKAANSDMRSQDHNTPYVTPPASTIASSPVKETVHKREVAVSLNSAILQRQMDKTRSNMIKTWKRQILPTIAGYRYARRATQRYEAKVEFARVKEAPQKQGKRKKGENPEDRPFEVVIYETDDLEEFDNHPFLDVALTLPDKSEKRKRDY</sequence>
<name>W7HY07_9PEZI</name>
<feature type="region of interest" description="Disordered" evidence="1">
    <location>
        <begin position="298"/>
        <end position="318"/>
    </location>
</feature>
<keyword evidence="3" id="KW-1185">Reference proteome</keyword>
<dbReference type="OrthoDB" id="10661503at2759"/>
<evidence type="ECO:0000313" key="3">
    <source>
        <dbReference type="Proteomes" id="UP000024837"/>
    </source>
</evidence>
<protein>
    <submittedName>
        <fullName evidence="2">Uncharacterized protein</fullName>
    </submittedName>
</protein>
<feature type="compositionally biased region" description="Polar residues" evidence="1">
    <location>
        <begin position="201"/>
        <end position="231"/>
    </location>
</feature>
<evidence type="ECO:0000256" key="1">
    <source>
        <dbReference type="SAM" id="MobiDB-lite"/>
    </source>
</evidence>
<organism evidence="2 3">
    <name type="scientific">Drechslerella stenobrocha 248</name>
    <dbReference type="NCBI Taxonomy" id="1043628"/>
    <lineage>
        <taxon>Eukaryota</taxon>
        <taxon>Fungi</taxon>
        <taxon>Dikarya</taxon>
        <taxon>Ascomycota</taxon>
        <taxon>Pezizomycotina</taxon>
        <taxon>Orbiliomycetes</taxon>
        <taxon>Orbiliales</taxon>
        <taxon>Orbiliaceae</taxon>
        <taxon>Drechslerella</taxon>
    </lineage>
</organism>
<proteinExistence type="predicted"/>
<evidence type="ECO:0000313" key="2">
    <source>
        <dbReference type="EMBL" id="EWC44818.1"/>
    </source>
</evidence>
<dbReference type="Proteomes" id="UP000024837">
    <property type="component" value="Unassembled WGS sequence"/>
</dbReference>
<gene>
    <name evidence="2" type="ORF">DRE_06456</name>
</gene>
<reference evidence="2 3" key="1">
    <citation type="submission" date="2013-05" db="EMBL/GenBank/DDBJ databases">
        <title>Drechslerella stenobrocha genome reveals carnivorous origination and mechanical trapping mechanism of predatory fungi.</title>
        <authorList>
            <person name="Liu X."/>
            <person name="Zhang W."/>
            <person name="Liu K."/>
        </authorList>
    </citation>
    <scope>NUCLEOTIDE SEQUENCE [LARGE SCALE GENOMIC DNA]</scope>
    <source>
        <strain evidence="2 3">248</strain>
    </source>
</reference>
<dbReference type="AlphaFoldDB" id="W7HY07"/>
<dbReference type="HOGENOM" id="CLU_783087_0_0_1"/>
<dbReference type="EMBL" id="KI966434">
    <property type="protein sequence ID" value="EWC44818.1"/>
    <property type="molecule type" value="Genomic_DNA"/>
</dbReference>
<feature type="region of interest" description="Disordered" evidence="1">
    <location>
        <begin position="201"/>
        <end position="235"/>
    </location>
</feature>